<feature type="compositionally biased region" description="Basic and acidic residues" evidence="1">
    <location>
        <begin position="175"/>
        <end position="190"/>
    </location>
</feature>
<feature type="transmembrane region" description="Helical" evidence="2">
    <location>
        <begin position="33"/>
        <end position="55"/>
    </location>
</feature>
<gene>
    <name evidence="3" type="ORF">TrRE_jg8260</name>
</gene>
<keyword evidence="4" id="KW-1185">Reference proteome</keyword>
<proteinExistence type="predicted"/>
<feature type="transmembrane region" description="Helical" evidence="2">
    <location>
        <begin position="133"/>
        <end position="153"/>
    </location>
</feature>
<feature type="transmembrane region" description="Helical" evidence="2">
    <location>
        <begin position="67"/>
        <end position="89"/>
    </location>
</feature>
<protein>
    <submittedName>
        <fullName evidence="3">Uncharacterized protein</fullName>
    </submittedName>
</protein>
<dbReference type="OrthoDB" id="10403781at2759"/>
<dbReference type="AlphaFoldDB" id="A0A9W7AG82"/>
<keyword evidence="2" id="KW-0812">Transmembrane</keyword>
<evidence type="ECO:0000313" key="4">
    <source>
        <dbReference type="Proteomes" id="UP001165082"/>
    </source>
</evidence>
<keyword evidence="2" id="KW-1133">Transmembrane helix</keyword>
<evidence type="ECO:0000313" key="3">
    <source>
        <dbReference type="EMBL" id="GMH72216.1"/>
    </source>
</evidence>
<dbReference type="EMBL" id="BRXZ01001482">
    <property type="protein sequence ID" value="GMH72216.1"/>
    <property type="molecule type" value="Genomic_DNA"/>
</dbReference>
<name>A0A9W7AG82_9STRA</name>
<keyword evidence="2" id="KW-0472">Membrane</keyword>
<dbReference type="Proteomes" id="UP001165082">
    <property type="component" value="Unassembled WGS sequence"/>
</dbReference>
<feature type="transmembrane region" description="Helical" evidence="2">
    <location>
        <begin position="95"/>
        <end position="112"/>
    </location>
</feature>
<organism evidence="3 4">
    <name type="scientific">Triparma retinervis</name>
    <dbReference type="NCBI Taxonomy" id="2557542"/>
    <lineage>
        <taxon>Eukaryota</taxon>
        <taxon>Sar</taxon>
        <taxon>Stramenopiles</taxon>
        <taxon>Ochrophyta</taxon>
        <taxon>Bolidophyceae</taxon>
        <taxon>Parmales</taxon>
        <taxon>Triparmaceae</taxon>
        <taxon>Triparma</taxon>
    </lineage>
</organism>
<comment type="caution">
    <text evidence="3">The sequence shown here is derived from an EMBL/GenBank/DDBJ whole genome shotgun (WGS) entry which is preliminary data.</text>
</comment>
<feature type="compositionally biased region" description="Low complexity" evidence="1">
    <location>
        <begin position="193"/>
        <end position="213"/>
    </location>
</feature>
<feature type="compositionally biased region" description="Polar residues" evidence="1">
    <location>
        <begin position="220"/>
        <end position="240"/>
    </location>
</feature>
<feature type="region of interest" description="Disordered" evidence="1">
    <location>
        <begin position="171"/>
        <end position="240"/>
    </location>
</feature>
<evidence type="ECO:0000256" key="1">
    <source>
        <dbReference type="SAM" id="MobiDB-lite"/>
    </source>
</evidence>
<accession>A0A9W7AG82</accession>
<evidence type="ECO:0000256" key="2">
    <source>
        <dbReference type="SAM" id="Phobius"/>
    </source>
</evidence>
<reference evidence="3" key="1">
    <citation type="submission" date="2022-07" db="EMBL/GenBank/DDBJ databases">
        <title>Genome analysis of Parmales, a sister group of diatoms, reveals the evolutionary specialization of diatoms from phago-mixotrophs to photoautotrophs.</title>
        <authorList>
            <person name="Ban H."/>
            <person name="Sato S."/>
            <person name="Yoshikawa S."/>
            <person name="Kazumasa Y."/>
            <person name="Nakamura Y."/>
            <person name="Ichinomiya M."/>
            <person name="Saitoh K."/>
            <person name="Sato N."/>
            <person name="Blanc-Mathieu R."/>
            <person name="Endo H."/>
            <person name="Kuwata A."/>
            <person name="Ogata H."/>
        </authorList>
    </citation>
    <scope>NUCLEOTIDE SEQUENCE</scope>
</reference>
<sequence>MEMAKDMGFKKLFGCCGEDGCCEGSCNKKTINYIMNLAGLAAGSSLILIGVFAFLDYSSFSIENWRTLFFALTMVAAGSIGIIVEFYPFKLLDTWFKLVTCWPGKAIYYLFWGLITWDYSNSEIISNGDKWKISFSIVIVCAAGIMLTGWMFACDATAICEKSKFDDDNFGASSSRRDEGSLAPNDDGKKKSSWFGGKSKGAEAPAAKAPEAGPKIKEAMQTTPNKVETPSWQPAWTKPN</sequence>